<name>A0A7D7B431_9VIRU</name>
<organism evidence="1">
    <name type="scientific">Chestnut teal chaphamaparvovirus</name>
    <dbReference type="NCBI Taxonomy" id="2759402"/>
    <lineage>
        <taxon>Viruses</taxon>
        <taxon>Monodnaviria</taxon>
        <taxon>Shotokuvirae</taxon>
        <taxon>Cossaviricota</taxon>
        <taxon>Quintoviricetes</taxon>
        <taxon>Piccovirales</taxon>
        <taxon>Parvoviridae</taxon>
        <taxon>Hamaparvovirinae</taxon>
        <taxon>Chaphamaparvovirus</taxon>
    </lineage>
</organism>
<evidence type="ECO:0000313" key="1">
    <source>
        <dbReference type="EMBL" id="QMI57898.1"/>
    </source>
</evidence>
<sequence length="206" mass="22554">MTLATVCLLLDILNQAVNAAAAKSADAARMLLTAQQTLEACRNMNNPGLPGNSWIQGARMQQAMWAPDPCAAEQEAVDTLMEQGAAGGNQVATQGVGGAPAPQLATDYDPVPNLDPAISASEFAVPDPGAVNRFLPLSEEDLLEILHDALRDRAEDMEWDEHIRNILEGRKKYLLWCPWGGPGVKDLKWTFKYRPKNHHWIGKYLP</sequence>
<keyword evidence="1" id="KW-0543">Viral nucleoprotein</keyword>
<proteinExistence type="predicted"/>
<dbReference type="GO" id="GO:0019013">
    <property type="term" value="C:viral nucleocapsid"/>
    <property type="evidence" value="ECO:0007669"/>
    <property type="project" value="UniProtKB-KW"/>
</dbReference>
<accession>A0A7D7B431</accession>
<reference evidence="1" key="1">
    <citation type="journal article" date="2020" name="Sci">
        <title>Metagenomics characterisation of avian parvoviruses and picornaviruses from Australian wild ducks.</title>
        <authorList>
            <person name="Vibin J."/>
            <person name="Chamings A."/>
            <person name="Klaassen M."/>
            <person name="Bhatta T.R."/>
            <person name="Alexandersen S."/>
        </authorList>
    </citation>
    <scope>NUCLEOTIDE SEQUENCE</scope>
    <source>
        <strain evidence="1">CTCPaV/N15/1244nt/CT08.18/12952-AU_2018</strain>
    </source>
</reference>
<protein>
    <submittedName>
        <fullName evidence="1">Nucleoprotein</fullName>
    </submittedName>
</protein>
<keyword evidence="1" id="KW-0946">Virion</keyword>
<dbReference type="EMBL" id="MT247793">
    <property type="protein sequence ID" value="QMI57898.1"/>
    <property type="molecule type" value="Genomic_DNA"/>
</dbReference>